<accession>A0AAP0J4W4</accession>
<sequence length="81" mass="9743">MTVNESTRSRRTASTLWHAVHDLSSLVSPFLVSIRTILQDRIVLWRFRCQNPRSIDHYERVLLAMIACNWNQWRRQEDCEE</sequence>
<comment type="caution">
    <text evidence="1">The sequence shown here is derived from an EMBL/GenBank/DDBJ whole genome shotgun (WGS) entry which is preliminary data.</text>
</comment>
<protein>
    <submittedName>
        <fullName evidence="1">Uncharacterized protein</fullName>
    </submittedName>
</protein>
<reference evidence="1 2" key="1">
    <citation type="submission" date="2024-01" db="EMBL/GenBank/DDBJ databases">
        <title>Genome assemblies of Stephania.</title>
        <authorList>
            <person name="Yang L."/>
        </authorList>
    </citation>
    <scope>NUCLEOTIDE SEQUENCE [LARGE SCALE GENOMIC DNA]</scope>
    <source>
        <strain evidence="1">YNDBR</strain>
        <tissue evidence="1">Leaf</tissue>
    </source>
</reference>
<dbReference type="EMBL" id="JBBNAF010000007">
    <property type="protein sequence ID" value="KAK9127489.1"/>
    <property type="molecule type" value="Genomic_DNA"/>
</dbReference>
<organism evidence="1 2">
    <name type="scientific">Stephania yunnanensis</name>
    <dbReference type="NCBI Taxonomy" id="152371"/>
    <lineage>
        <taxon>Eukaryota</taxon>
        <taxon>Viridiplantae</taxon>
        <taxon>Streptophyta</taxon>
        <taxon>Embryophyta</taxon>
        <taxon>Tracheophyta</taxon>
        <taxon>Spermatophyta</taxon>
        <taxon>Magnoliopsida</taxon>
        <taxon>Ranunculales</taxon>
        <taxon>Menispermaceae</taxon>
        <taxon>Menispermoideae</taxon>
        <taxon>Cissampelideae</taxon>
        <taxon>Stephania</taxon>
    </lineage>
</organism>
<proteinExistence type="predicted"/>
<evidence type="ECO:0000313" key="1">
    <source>
        <dbReference type="EMBL" id="KAK9127489.1"/>
    </source>
</evidence>
<dbReference type="AlphaFoldDB" id="A0AAP0J4W4"/>
<name>A0AAP0J4W4_9MAGN</name>
<dbReference type="Proteomes" id="UP001420932">
    <property type="component" value="Unassembled WGS sequence"/>
</dbReference>
<evidence type="ECO:0000313" key="2">
    <source>
        <dbReference type="Proteomes" id="UP001420932"/>
    </source>
</evidence>
<keyword evidence="2" id="KW-1185">Reference proteome</keyword>
<gene>
    <name evidence="1" type="ORF">Syun_016286</name>
</gene>